<dbReference type="AlphaFoldDB" id="A0A381P7M4"/>
<dbReference type="InterPro" id="IPR001021">
    <property type="entry name" value="Ribosomal_bL25_long"/>
</dbReference>
<evidence type="ECO:0000256" key="1">
    <source>
        <dbReference type="ARBA" id="ARBA00022730"/>
    </source>
</evidence>
<evidence type="ECO:0000256" key="3">
    <source>
        <dbReference type="ARBA" id="ARBA00022980"/>
    </source>
</evidence>
<dbReference type="GO" id="GO:0008097">
    <property type="term" value="F:5S rRNA binding"/>
    <property type="evidence" value="ECO:0007669"/>
    <property type="project" value="InterPro"/>
</dbReference>
<evidence type="ECO:0000256" key="4">
    <source>
        <dbReference type="ARBA" id="ARBA00023274"/>
    </source>
</evidence>
<dbReference type="GO" id="GO:0022625">
    <property type="term" value="C:cytosolic large ribosomal subunit"/>
    <property type="evidence" value="ECO:0007669"/>
    <property type="project" value="TreeGrafter"/>
</dbReference>
<keyword evidence="4" id="KW-0687">Ribonucleoprotein</keyword>
<evidence type="ECO:0000256" key="5">
    <source>
        <dbReference type="SAM" id="MobiDB-lite"/>
    </source>
</evidence>
<feature type="domain" description="Large ribosomal subunit protein bL25 L25" evidence="6">
    <location>
        <begin position="8"/>
        <end position="94"/>
    </location>
</feature>
<dbReference type="InterPro" id="IPR020930">
    <property type="entry name" value="Ribosomal_uL5_bac-type"/>
</dbReference>
<name>A0A381P7M4_9ZZZZ</name>
<dbReference type="EMBL" id="UINC01000899">
    <property type="protein sequence ID" value="SUZ62942.1"/>
    <property type="molecule type" value="Genomic_DNA"/>
</dbReference>
<dbReference type="Pfam" id="PF14693">
    <property type="entry name" value="Ribosomal_TL5_C"/>
    <property type="match status" value="1"/>
</dbReference>
<protein>
    <submittedName>
        <fullName evidence="8">Uncharacterized protein</fullName>
    </submittedName>
</protein>
<organism evidence="8">
    <name type="scientific">marine metagenome</name>
    <dbReference type="NCBI Taxonomy" id="408172"/>
    <lineage>
        <taxon>unclassified sequences</taxon>
        <taxon>metagenomes</taxon>
        <taxon>ecological metagenomes</taxon>
    </lineage>
</organism>
<dbReference type="HAMAP" id="MF_01336">
    <property type="entry name" value="Ribosomal_bL25"/>
    <property type="match status" value="1"/>
</dbReference>
<dbReference type="CDD" id="cd00495">
    <property type="entry name" value="Ribosomal_L25_TL5_CTC"/>
    <property type="match status" value="1"/>
</dbReference>
<dbReference type="InterPro" id="IPR037121">
    <property type="entry name" value="Ribosomal_bL25_C"/>
</dbReference>
<dbReference type="InterPro" id="IPR020055">
    <property type="entry name" value="Ribosomal_bL25_short"/>
</dbReference>
<dbReference type="Gene3D" id="2.40.240.10">
    <property type="entry name" value="Ribosomal Protein L25, Chain P"/>
    <property type="match status" value="1"/>
</dbReference>
<evidence type="ECO:0000259" key="7">
    <source>
        <dbReference type="Pfam" id="PF14693"/>
    </source>
</evidence>
<accession>A0A381P7M4</accession>
<dbReference type="NCBIfam" id="NF004612">
    <property type="entry name" value="PRK05943.1"/>
    <property type="match status" value="1"/>
</dbReference>
<keyword evidence="1" id="KW-0699">rRNA-binding</keyword>
<dbReference type="InterPro" id="IPR020057">
    <property type="entry name" value="Ribosomal_bL25_b-dom"/>
</dbReference>
<evidence type="ECO:0000313" key="8">
    <source>
        <dbReference type="EMBL" id="SUZ62942.1"/>
    </source>
</evidence>
<feature type="compositionally biased region" description="Basic and acidic residues" evidence="5">
    <location>
        <begin position="230"/>
        <end position="245"/>
    </location>
</feature>
<dbReference type="NCBIfam" id="NF004130">
    <property type="entry name" value="PRK05618.1-5"/>
    <property type="match status" value="1"/>
</dbReference>
<dbReference type="InterPro" id="IPR029751">
    <property type="entry name" value="Ribosomal_L25_dom"/>
</dbReference>
<dbReference type="HAMAP" id="MF_01334">
    <property type="entry name" value="Ribosomal_bL25_CTC"/>
    <property type="match status" value="1"/>
</dbReference>
<dbReference type="InterPro" id="IPR020056">
    <property type="entry name" value="Rbsml_bL25/Gln-tRNA_synth_N"/>
</dbReference>
<dbReference type="SUPFAM" id="SSF50715">
    <property type="entry name" value="Ribosomal protein L25-like"/>
    <property type="match status" value="1"/>
</dbReference>
<evidence type="ECO:0000259" key="6">
    <source>
        <dbReference type="Pfam" id="PF01386"/>
    </source>
</evidence>
<keyword evidence="3" id="KW-0689">Ribosomal protein</keyword>
<dbReference type="NCBIfam" id="TIGR00731">
    <property type="entry name" value="bL25_bact_ctc"/>
    <property type="match status" value="1"/>
</dbReference>
<dbReference type="Pfam" id="PF01386">
    <property type="entry name" value="Ribosomal_L25p"/>
    <property type="match status" value="1"/>
</dbReference>
<dbReference type="GO" id="GO:0003735">
    <property type="term" value="F:structural constituent of ribosome"/>
    <property type="evidence" value="ECO:0007669"/>
    <property type="project" value="InterPro"/>
</dbReference>
<dbReference type="PANTHER" id="PTHR33284:SF1">
    <property type="entry name" value="RIBOSOMAL PROTEIN L25_GLN-TRNA SYNTHETASE, ANTI-CODON-BINDING DOMAIN-CONTAINING PROTEIN"/>
    <property type="match status" value="1"/>
</dbReference>
<sequence length="245" mass="27814">MAEEFNLIAEMRDDQGKGASRRLRKKGKVPAVIYGAGRKPRSIMFDHNKVIKELESESFYSSVLNVQVGEKSRAVIVKDIQRHPSKKIIMHIDLQRIVEDEKIRMQVPIHFIGEDEAIGVKQGGGTVTRLMTEIEIICLPKDLPEYFEVDISNLDLDEMLYVSNIPITEGVELPEATLELNQAIVSIHVIHEEIIEEEPVEGEDEIEGDIEGEDLDEDEKTSDTEDDKDTEASDKETKDEKNKKE</sequence>
<dbReference type="FunFam" id="2.40.240.10:FF:000002">
    <property type="entry name" value="50S ribosomal protein L25"/>
    <property type="match status" value="1"/>
</dbReference>
<dbReference type="NCBIfam" id="NF004128">
    <property type="entry name" value="PRK05618.1-2"/>
    <property type="match status" value="1"/>
</dbReference>
<dbReference type="PANTHER" id="PTHR33284">
    <property type="entry name" value="RIBOSOMAL PROTEIN L25/GLN-TRNA SYNTHETASE, ANTI-CODON-BINDING DOMAIN-CONTAINING PROTEIN"/>
    <property type="match status" value="1"/>
</dbReference>
<keyword evidence="2" id="KW-0694">RNA-binding</keyword>
<dbReference type="Gene3D" id="2.170.120.20">
    <property type="entry name" value="Ribosomal protein L25, beta domain"/>
    <property type="match status" value="1"/>
</dbReference>
<gene>
    <name evidence="8" type="ORF">METZ01_LOCUS15796</name>
</gene>
<feature type="domain" description="Large ribosomal subunit protein bL25 beta" evidence="7">
    <location>
        <begin position="102"/>
        <end position="188"/>
    </location>
</feature>
<feature type="region of interest" description="Disordered" evidence="5">
    <location>
        <begin position="196"/>
        <end position="245"/>
    </location>
</feature>
<evidence type="ECO:0000256" key="2">
    <source>
        <dbReference type="ARBA" id="ARBA00022884"/>
    </source>
</evidence>
<proteinExistence type="inferred from homology"/>
<reference evidence="8" key="1">
    <citation type="submission" date="2018-05" db="EMBL/GenBank/DDBJ databases">
        <authorList>
            <person name="Lanie J.A."/>
            <person name="Ng W.-L."/>
            <person name="Kazmierczak K.M."/>
            <person name="Andrzejewski T.M."/>
            <person name="Davidsen T.M."/>
            <person name="Wayne K.J."/>
            <person name="Tettelin H."/>
            <person name="Glass J.I."/>
            <person name="Rusch D."/>
            <person name="Podicherti R."/>
            <person name="Tsui H.-C.T."/>
            <person name="Winkler M.E."/>
        </authorList>
    </citation>
    <scope>NUCLEOTIDE SEQUENCE</scope>
</reference>
<dbReference type="GO" id="GO:0006412">
    <property type="term" value="P:translation"/>
    <property type="evidence" value="ECO:0007669"/>
    <property type="project" value="InterPro"/>
</dbReference>
<feature type="compositionally biased region" description="Acidic residues" evidence="5">
    <location>
        <begin position="196"/>
        <end position="229"/>
    </location>
</feature>
<dbReference type="InterPro" id="IPR011035">
    <property type="entry name" value="Ribosomal_bL25/Gln-tRNA_synth"/>
</dbReference>